<comment type="similarity">
    <text evidence="1">Belongs to the short-chain dehydrogenases/reductases (SDR) family.</text>
</comment>
<dbReference type="SUPFAM" id="SSF51735">
    <property type="entry name" value="NAD(P)-binding Rossmann-fold domains"/>
    <property type="match status" value="1"/>
</dbReference>
<keyword evidence="5" id="KW-1185">Reference proteome</keyword>
<accession>A0ABR1IVW8</accession>
<gene>
    <name evidence="4" type="primary">RDH1_9</name>
    <name evidence="4" type="ORF">VKT23_016075</name>
</gene>
<protein>
    <submittedName>
        <fullName evidence="4">Short-chain alcohol dehydrogenase</fullName>
        <ecNumber evidence="4">1.3.1.33</ecNumber>
    </submittedName>
</protein>
<sequence>MGNLISYLAEAFPPKPKFTLEDIPDLTGKVILVTGGNTGIGYEITKALLSRNAKVYIGCRSEEKAKAAISQLKQESNNEAIFISLDLASLSSVKRAADELKSKETQLHVLFNNGLVLDSMLAFTSILTRYPSNSGVMNPPISKLTTDGFDLQFGTNVIGHFLLTKLLVPLLSAGAEASSTPSRIVNMSSSAQMFVDTINFNAIHDGPARRKMGPAALYMQSKFANVVLSNEFARQFVDQNIHSNSLNPGNLKTDLQRTTPGAFMLFFGWLFSPAPYGALTPLYAGVSPETSTWNGKYLIPWAREGKMRAEAADSKLGQELWDWLEKATMQYA</sequence>
<dbReference type="Proteomes" id="UP001498398">
    <property type="component" value="Unassembled WGS sequence"/>
</dbReference>
<dbReference type="Pfam" id="PF00106">
    <property type="entry name" value="adh_short"/>
    <property type="match status" value="1"/>
</dbReference>
<organism evidence="4 5">
    <name type="scientific">Marasmiellus scandens</name>
    <dbReference type="NCBI Taxonomy" id="2682957"/>
    <lineage>
        <taxon>Eukaryota</taxon>
        <taxon>Fungi</taxon>
        <taxon>Dikarya</taxon>
        <taxon>Basidiomycota</taxon>
        <taxon>Agaricomycotina</taxon>
        <taxon>Agaricomycetes</taxon>
        <taxon>Agaricomycetidae</taxon>
        <taxon>Agaricales</taxon>
        <taxon>Marasmiineae</taxon>
        <taxon>Omphalotaceae</taxon>
        <taxon>Marasmiellus</taxon>
    </lineage>
</organism>
<dbReference type="EC" id="1.3.1.33" evidence="4"/>
<dbReference type="InterPro" id="IPR036291">
    <property type="entry name" value="NAD(P)-bd_dom_sf"/>
</dbReference>
<name>A0ABR1IVW8_9AGAR</name>
<evidence type="ECO:0000256" key="3">
    <source>
        <dbReference type="ARBA" id="ARBA00023002"/>
    </source>
</evidence>
<dbReference type="EMBL" id="JBANRG010000058">
    <property type="protein sequence ID" value="KAK7442478.1"/>
    <property type="molecule type" value="Genomic_DNA"/>
</dbReference>
<evidence type="ECO:0000313" key="4">
    <source>
        <dbReference type="EMBL" id="KAK7442478.1"/>
    </source>
</evidence>
<keyword evidence="3 4" id="KW-0560">Oxidoreductase</keyword>
<keyword evidence="2" id="KW-0521">NADP</keyword>
<dbReference type="InterPro" id="IPR002347">
    <property type="entry name" value="SDR_fam"/>
</dbReference>
<dbReference type="PANTHER" id="PTHR24320">
    <property type="entry name" value="RETINOL DEHYDROGENASE"/>
    <property type="match status" value="1"/>
</dbReference>
<dbReference type="Gene3D" id="3.40.50.720">
    <property type="entry name" value="NAD(P)-binding Rossmann-like Domain"/>
    <property type="match status" value="1"/>
</dbReference>
<evidence type="ECO:0000256" key="2">
    <source>
        <dbReference type="ARBA" id="ARBA00022857"/>
    </source>
</evidence>
<reference evidence="4 5" key="1">
    <citation type="submission" date="2024-01" db="EMBL/GenBank/DDBJ databases">
        <title>A draft genome for the cacao thread blight pathogen Marasmiellus scandens.</title>
        <authorList>
            <person name="Baruah I.K."/>
            <person name="Leung J."/>
            <person name="Bukari Y."/>
            <person name="Amoako-Attah I."/>
            <person name="Meinhardt L.W."/>
            <person name="Bailey B.A."/>
            <person name="Cohen S.P."/>
        </authorList>
    </citation>
    <scope>NUCLEOTIDE SEQUENCE [LARGE SCALE GENOMIC DNA]</scope>
    <source>
        <strain evidence="4 5">GH-19</strain>
    </source>
</reference>
<evidence type="ECO:0000256" key="1">
    <source>
        <dbReference type="ARBA" id="ARBA00006484"/>
    </source>
</evidence>
<dbReference type="PRINTS" id="PR00081">
    <property type="entry name" value="GDHRDH"/>
</dbReference>
<dbReference type="PANTHER" id="PTHR24320:SF236">
    <property type="entry name" value="SHORT-CHAIN DEHYDROGENASE-RELATED"/>
    <property type="match status" value="1"/>
</dbReference>
<comment type="caution">
    <text evidence="4">The sequence shown here is derived from an EMBL/GenBank/DDBJ whole genome shotgun (WGS) entry which is preliminary data.</text>
</comment>
<proteinExistence type="inferred from homology"/>
<evidence type="ECO:0000313" key="5">
    <source>
        <dbReference type="Proteomes" id="UP001498398"/>
    </source>
</evidence>
<dbReference type="GO" id="GO:0016630">
    <property type="term" value="F:protochlorophyllide reductase activity"/>
    <property type="evidence" value="ECO:0007669"/>
    <property type="project" value="UniProtKB-EC"/>
</dbReference>